<organism evidence="2 3">
    <name type="scientific">Babesia bovis</name>
    <dbReference type="NCBI Taxonomy" id="5865"/>
    <lineage>
        <taxon>Eukaryota</taxon>
        <taxon>Sar</taxon>
        <taxon>Alveolata</taxon>
        <taxon>Apicomplexa</taxon>
        <taxon>Aconoidasida</taxon>
        <taxon>Piroplasmida</taxon>
        <taxon>Babesiidae</taxon>
        <taxon>Babesia</taxon>
    </lineage>
</organism>
<feature type="signal peptide" evidence="1">
    <location>
        <begin position="1"/>
        <end position="26"/>
    </location>
</feature>
<evidence type="ECO:0000256" key="1">
    <source>
        <dbReference type="SAM" id="SignalP"/>
    </source>
</evidence>
<dbReference type="GeneID" id="5479321"/>
<gene>
    <name evidence="2" type="ORF">BBOV_IV011670</name>
</gene>
<dbReference type="InParanoid" id="A7ASK0"/>
<keyword evidence="1" id="KW-0732">Signal</keyword>
<proteinExistence type="predicted"/>
<comment type="caution">
    <text evidence="2">The sequence shown here is derived from an EMBL/GenBank/DDBJ whole genome shotgun (WGS) entry which is preliminary data.</text>
</comment>
<dbReference type="RefSeq" id="XP_001611087.1">
    <property type="nucleotide sequence ID" value="XM_001611037.1"/>
</dbReference>
<dbReference type="Proteomes" id="UP000002173">
    <property type="component" value="Unassembled WGS sequence"/>
</dbReference>
<evidence type="ECO:0000313" key="2">
    <source>
        <dbReference type="EMBL" id="EDO07519.1"/>
    </source>
</evidence>
<sequence>MAGFRKVSACFVGFVAVNYLCQSVMSNDVTSDEAVESTSVKDDVGDDSITLSPLAYSPLYALRRDVESKMKDIDFNLLNLRYGQILDRIVNHVPKDSDLLECGNILKENVAILKKDLPAEFAIEINGQQPGKLSFLIQKYLPLYMAERIASHTLPQGKKSLLQNEWMKLRRMIINFIDDALKTPKMLCIEGKAQKNMEGNMWLKIFRG</sequence>
<dbReference type="AlphaFoldDB" id="A7ASK0"/>
<reference evidence="3" key="2">
    <citation type="journal article" date="2020" name="Data Brief">
        <title>Transcriptome dataset of Babesia bovis life stages within vertebrate and invertebrate hosts.</title>
        <authorList>
            <person name="Ueti M.W."/>
            <person name="Johnson W.C."/>
            <person name="Kappmeyer L.S."/>
            <person name="Herndon D.R."/>
            <person name="Mousel M.R."/>
            <person name="Reif K.E."/>
            <person name="Taus N.S."/>
            <person name="Ifeonu O.O."/>
            <person name="Silva J.C."/>
            <person name="Suarez C.E."/>
            <person name="Brayton K.A."/>
        </authorList>
    </citation>
    <scope>NUCLEOTIDE SEQUENCE [LARGE SCALE GENOMIC DNA]</scope>
</reference>
<evidence type="ECO:0000313" key="3">
    <source>
        <dbReference type="Proteomes" id="UP000002173"/>
    </source>
</evidence>
<reference evidence="3" key="3">
    <citation type="journal article" date="2021" name="Int. J. Parasitol.">
        <title>Comparative analysis of gene expression between Babesia bovis blood stages and kinetes allowed by improved genome annotation.</title>
        <authorList>
            <person name="Ueti M.W."/>
            <person name="Johnson W.C."/>
            <person name="Kappmeyer L.S."/>
            <person name="Herndon D.R."/>
            <person name="Mousel M.R."/>
            <person name="Reif K.E."/>
            <person name="Taus N.S."/>
            <person name="Ifeonu O.O."/>
            <person name="Silva J.C."/>
            <person name="Suarez C.E."/>
            <person name="Brayton K.A."/>
        </authorList>
    </citation>
    <scope>NUCLEOTIDE SEQUENCE [LARGE SCALE GENOMIC DNA]</scope>
</reference>
<accession>A7ASK0</accession>
<feature type="chain" id="PRO_5002706889" evidence="1">
    <location>
        <begin position="27"/>
        <end position="208"/>
    </location>
</feature>
<reference evidence="2 3" key="1">
    <citation type="journal article" date="2007" name="PLoS Pathog.">
        <title>Genome sequence of Babesia bovis and comparative analysis of apicomplexan hemoprotozoa.</title>
        <authorList>
            <person name="Brayton K.A."/>
            <person name="Lau A.O.T."/>
            <person name="Herndon D.R."/>
            <person name="Hannick L."/>
            <person name="Kappmeyer L.S."/>
            <person name="Berens S.J."/>
            <person name="Bidwell S.L."/>
            <person name="Brown W.C."/>
            <person name="Crabtree J."/>
            <person name="Fadrosh D."/>
            <person name="Feldblum T."/>
            <person name="Forberger H.A."/>
            <person name="Haas B.J."/>
            <person name="Howell J.M."/>
            <person name="Khouri H."/>
            <person name="Koo H."/>
            <person name="Mann D.J."/>
            <person name="Norimine J."/>
            <person name="Paulsen I.T."/>
            <person name="Radune D."/>
            <person name="Ren Q."/>
            <person name="Smith R.K. Jr."/>
            <person name="Suarez C.E."/>
            <person name="White O."/>
            <person name="Wortman J.R."/>
            <person name="Knowles D.P. Jr."/>
            <person name="McElwain T.F."/>
            <person name="Nene V.M."/>
        </authorList>
    </citation>
    <scope>NUCLEOTIDE SEQUENCE [LARGE SCALE GENOMIC DNA]</scope>
    <source>
        <strain evidence="2">T2Bo</strain>
    </source>
</reference>
<name>A7ASK0_BABBO</name>
<protein>
    <submittedName>
        <fullName evidence="2">Membrane protein, putative</fullName>
    </submittedName>
</protein>
<dbReference type="EMBL" id="AAXT01000002">
    <property type="protein sequence ID" value="EDO07519.1"/>
    <property type="molecule type" value="Genomic_DNA"/>
</dbReference>
<dbReference type="KEGG" id="bbo:BBOV_IV011670"/>
<dbReference type="VEuPathDB" id="PiroplasmaDB:BBOV_IV011670"/>
<keyword evidence="3" id="KW-1185">Reference proteome</keyword>